<proteinExistence type="predicted"/>
<dbReference type="Gene3D" id="3.40.30.10">
    <property type="entry name" value="Glutaredoxin"/>
    <property type="match status" value="1"/>
</dbReference>
<reference evidence="3 4" key="1">
    <citation type="submission" date="2017-08" db="EMBL/GenBank/DDBJ databases">
        <title>Complete genome sequence of Gluconacetobacter saccharivorans CV1 isolated from Fermented Vinegar.</title>
        <authorList>
            <person name="Kim S.-Y."/>
        </authorList>
    </citation>
    <scope>NUCLEOTIDE SEQUENCE [LARGE SCALE GENOMIC DNA]</scope>
    <source>
        <strain evidence="3 4">CV1</strain>
        <plasmid evidence="3 4">unnamed3</plasmid>
    </source>
</reference>
<keyword evidence="2" id="KW-0732">Signal</keyword>
<name>A0A347WH53_9PROT</name>
<protein>
    <submittedName>
        <fullName evidence="3">Thiol:disulfide interchange protein DsbG</fullName>
    </submittedName>
</protein>
<dbReference type="InterPro" id="IPR009094">
    <property type="entry name" value="DiS-bond_isomerase_DsbC/G_N_sf"/>
</dbReference>
<dbReference type="GO" id="GO:0042597">
    <property type="term" value="C:periplasmic space"/>
    <property type="evidence" value="ECO:0007669"/>
    <property type="project" value="InterPro"/>
</dbReference>
<dbReference type="Proteomes" id="UP000264120">
    <property type="component" value="Plasmid unnamed3"/>
</dbReference>
<evidence type="ECO:0000313" key="3">
    <source>
        <dbReference type="EMBL" id="AXY24196.1"/>
    </source>
</evidence>
<dbReference type="KEGG" id="ksc:CD178_03452"/>
<dbReference type="PANTHER" id="PTHR35272:SF3">
    <property type="entry name" value="THIOL:DISULFIDE INTERCHANGE PROTEIN DSBC"/>
    <property type="match status" value="1"/>
</dbReference>
<gene>
    <name evidence="3" type="primary">dsbG</name>
    <name evidence="3" type="ORF">CD178_03452</name>
</gene>
<geneLocation type="plasmid" evidence="3 4">
    <name>unnamed3</name>
</geneLocation>
<feature type="compositionally biased region" description="Low complexity" evidence="1">
    <location>
        <begin position="24"/>
        <end position="37"/>
    </location>
</feature>
<accession>A0A347WH53</accession>
<keyword evidence="4" id="KW-1185">Reference proteome</keyword>
<dbReference type="Gene3D" id="3.10.450.70">
    <property type="entry name" value="Disulphide bond isomerase, DsbC/G, N-terminal"/>
    <property type="match status" value="1"/>
</dbReference>
<dbReference type="OrthoDB" id="12976at2"/>
<dbReference type="InterPro" id="IPR036249">
    <property type="entry name" value="Thioredoxin-like_sf"/>
</dbReference>
<organism evidence="3 4">
    <name type="scientific">Komagataeibacter saccharivorans</name>
    <dbReference type="NCBI Taxonomy" id="265959"/>
    <lineage>
        <taxon>Bacteria</taxon>
        <taxon>Pseudomonadati</taxon>
        <taxon>Pseudomonadota</taxon>
        <taxon>Alphaproteobacteria</taxon>
        <taxon>Acetobacterales</taxon>
        <taxon>Acetobacteraceae</taxon>
        <taxon>Komagataeibacter</taxon>
    </lineage>
</organism>
<keyword evidence="3" id="KW-0614">Plasmid</keyword>
<dbReference type="AlphaFoldDB" id="A0A347WH53"/>
<feature type="region of interest" description="Disordered" evidence="1">
    <location>
        <begin position="23"/>
        <end position="49"/>
    </location>
</feature>
<dbReference type="PANTHER" id="PTHR35272">
    <property type="entry name" value="THIOL:DISULFIDE INTERCHANGE PROTEIN DSBC-RELATED"/>
    <property type="match status" value="1"/>
</dbReference>
<dbReference type="SUPFAM" id="SSF52833">
    <property type="entry name" value="Thioredoxin-like"/>
    <property type="match status" value="1"/>
</dbReference>
<feature type="signal peptide" evidence="2">
    <location>
        <begin position="1"/>
        <end position="19"/>
    </location>
</feature>
<sequence>MRRLMPAFAILVLPGLALAAPQCPATAGTPAEPTAMPVQQKGRQPQPRPILPDEITGSPALTRIASHGAVLFDIGRPEDQHGLRAVYARNGDHFRVFYITPDGAAEIGGVMWDASGHNLTRDEVAPIRGTIPTVVLNDRNGPSNGATGTSGPAVNPVRRLSAASYGLYGGKEAPRVYMVVDPLCPYSTRALQTLQPYVDAGMLQLAIVPISINDYENHAASTPAAIAMLSVPSDAMVPLWRHIMAQGHAPADVTISDNAQATLKLNLDAAHAIGVRGTPTIVWSDRNGTPHQEAGLPDDVDRFVAGLPV</sequence>
<evidence type="ECO:0000313" key="4">
    <source>
        <dbReference type="Proteomes" id="UP000264120"/>
    </source>
</evidence>
<dbReference type="InterPro" id="IPR051470">
    <property type="entry name" value="Thiol:disulfide_interchange"/>
</dbReference>
<evidence type="ECO:0000256" key="1">
    <source>
        <dbReference type="SAM" id="MobiDB-lite"/>
    </source>
</evidence>
<evidence type="ECO:0000256" key="2">
    <source>
        <dbReference type="SAM" id="SignalP"/>
    </source>
</evidence>
<feature type="chain" id="PRO_5016872135" evidence="2">
    <location>
        <begin position="20"/>
        <end position="309"/>
    </location>
</feature>
<dbReference type="RefSeq" id="WP_118963870.1">
    <property type="nucleotide sequence ID" value="NZ_CP023039.1"/>
</dbReference>
<dbReference type="EMBL" id="CP023039">
    <property type="protein sequence ID" value="AXY24196.1"/>
    <property type="molecule type" value="Genomic_DNA"/>
</dbReference>